<dbReference type="PANTHER" id="PTHR44196:SF1">
    <property type="entry name" value="DEHYDROGENASE_REDUCTASE SDR FAMILY MEMBER 7B"/>
    <property type="match status" value="1"/>
</dbReference>
<dbReference type="GO" id="GO:0016020">
    <property type="term" value="C:membrane"/>
    <property type="evidence" value="ECO:0007669"/>
    <property type="project" value="TreeGrafter"/>
</dbReference>
<organism evidence="4 5">
    <name type="scientific">Ramlibacter pinisoli</name>
    <dbReference type="NCBI Taxonomy" id="2682844"/>
    <lineage>
        <taxon>Bacteria</taxon>
        <taxon>Pseudomonadati</taxon>
        <taxon>Pseudomonadota</taxon>
        <taxon>Betaproteobacteria</taxon>
        <taxon>Burkholderiales</taxon>
        <taxon>Comamonadaceae</taxon>
        <taxon>Ramlibacter</taxon>
    </lineage>
</organism>
<evidence type="ECO:0000256" key="3">
    <source>
        <dbReference type="RuleBase" id="RU000363"/>
    </source>
</evidence>
<evidence type="ECO:0000256" key="1">
    <source>
        <dbReference type="ARBA" id="ARBA00006484"/>
    </source>
</evidence>
<dbReference type="CDD" id="cd05233">
    <property type="entry name" value="SDR_c"/>
    <property type="match status" value="1"/>
</dbReference>
<proteinExistence type="inferred from homology"/>
<gene>
    <name evidence="4" type="ORF">GON04_03535</name>
</gene>
<dbReference type="PANTHER" id="PTHR44196">
    <property type="entry name" value="DEHYDROGENASE/REDUCTASE SDR FAMILY MEMBER 7B"/>
    <property type="match status" value="1"/>
</dbReference>
<protein>
    <submittedName>
        <fullName evidence="4">SDR family NAD(P)-dependent oxidoreductase</fullName>
    </submittedName>
</protein>
<comment type="caution">
    <text evidence="4">The sequence shown here is derived from an EMBL/GenBank/DDBJ whole genome shotgun (WGS) entry which is preliminary data.</text>
</comment>
<dbReference type="PRINTS" id="PR00080">
    <property type="entry name" value="SDRFAMILY"/>
</dbReference>
<evidence type="ECO:0000256" key="2">
    <source>
        <dbReference type="ARBA" id="ARBA00023002"/>
    </source>
</evidence>
<name>A0A6N8IRK6_9BURK</name>
<evidence type="ECO:0000313" key="5">
    <source>
        <dbReference type="Proteomes" id="UP000469385"/>
    </source>
</evidence>
<keyword evidence="2" id="KW-0560">Oxidoreductase</keyword>
<reference evidence="4 5" key="1">
    <citation type="submission" date="2019-12" db="EMBL/GenBank/DDBJ databases">
        <authorList>
            <person name="Huq M.A."/>
        </authorList>
    </citation>
    <scope>NUCLEOTIDE SEQUENCE [LARGE SCALE GENOMIC DNA]</scope>
    <source>
        <strain evidence="4 5">MAH-25</strain>
    </source>
</reference>
<dbReference type="InterPro" id="IPR002347">
    <property type="entry name" value="SDR_fam"/>
</dbReference>
<dbReference type="EMBL" id="WSEL01000003">
    <property type="protein sequence ID" value="MVQ28503.1"/>
    <property type="molecule type" value="Genomic_DNA"/>
</dbReference>
<dbReference type="Pfam" id="PF00106">
    <property type="entry name" value="adh_short"/>
    <property type="match status" value="1"/>
</dbReference>
<accession>A0A6N8IRK6</accession>
<dbReference type="RefSeq" id="WP_157396604.1">
    <property type="nucleotide sequence ID" value="NZ_WSEL01000003.1"/>
</dbReference>
<dbReference type="PRINTS" id="PR00081">
    <property type="entry name" value="GDHRDH"/>
</dbReference>
<dbReference type="GO" id="GO:0016491">
    <property type="term" value="F:oxidoreductase activity"/>
    <property type="evidence" value="ECO:0007669"/>
    <property type="project" value="UniProtKB-KW"/>
</dbReference>
<dbReference type="FunFam" id="3.40.50.720:FF:000084">
    <property type="entry name" value="Short-chain dehydrogenase reductase"/>
    <property type="match status" value="1"/>
</dbReference>
<comment type="similarity">
    <text evidence="1 3">Belongs to the short-chain dehydrogenases/reductases (SDR) family.</text>
</comment>
<dbReference type="Gene3D" id="3.40.50.720">
    <property type="entry name" value="NAD(P)-binding Rossmann-like Domain"/>
    <property type="match status" value="1"/>
</dbReference>
<dbReference type="InterPro" id="IPR036291">
    <property type="entry name" value="NAD(P)-bd_dom_sf"/>
</dbReference>
<dbReference type="Proteomes" id="UP000469385">
    <property type="component" value="Unassembled WGS sequence"/>
</dbReference>
<evidence type="ECO:0000313" key="4">
    <source>
        <dbReference type="EMBL" id="MVQ28503.1"/>
    </source>
</evidence>
<keyword evidence="5" id="KW-1185">Reference proteome</keyword>
<dbReference type="AlphaFoldDB" id="A0A6N8IRK6"/>
<sequence>MSGPLHGQVAWISGASSGIGLASARLLAQDGATVVLTARDAANLEHAADELRGLAGPVHAVAADVTDGAAVQAAAQHIAAGFGGVDILVNSAGLNVARRAWSEVEPPDWQRVFDVNVTGTYHCIRAVLPGMRAKGAGLVINIASWAGRFPSGKAGPAYNAAKSAVIALTQTLNMEEHRHGIRACALSPGETATPIMARRAVPPTPQELARMLQPDDVAAVVQMVARMPPRACVNEVVITPTANHAWR</sequence>
<dbReference type="SUPFAM" id="SSF51735">
    <property type="entry name" value="NAD(P)-binding Rossmann-fold domains"/>
    <property type="match status" value="1"/>
</dbReference>